<evidence type="ECO:0000256" key="2">
    <source>
        <dbReference type="ARBA" id="ARBA00022741"/>
    </source>
</evidence>
<evidence type="ECO:0000256" key="1">
    <source>
        <dbReference type="ARBA" id="ARBA00008791"/>
    </source>
</evidence>
<dbReference type="RefSeq" id="WP_184823685.1">
    <property type="nucleotide sequence ID" value="NZ_JACHMM010000001.1"/>
</dbReference>
<dbReference type="AlphaFoldDB" id="A0A7W9GRN3"/>
<keyword evidence="6" id="KW-1185">Reference proteome</keyword>
<evidence type="ECO:0000256" key="3">
    <source>
        <dbReference type="ARBA" id="ARBA00022840"/>
    </source>
</evidence>
<protein>
    <submittedName>
        <fullName evidence="5">Nucleotide-binding universal stress UspA family protein</fullName>
    </submittedName>
</protein>
<feature type="domain" description="UspA" evidence="4">
    <location>
        <begin position="2"/>
        <end position="135"/>
    </location>
</feature>
<dbReference type="PANTHER" id="PTHR46268:SF27">
    <property type="entry name" value="UNIVERSAL STRESS PROTEIN RV2623"/>
    <property type="match status" value="1"/>
</dbReference>
<gene>
    <name evidence="5" type="ORF">HD601_003370</name>
</gene>
<organism evidence="5 6">
    <name type="scientific">Jiangella mangrovi</name>
    <dbReference type="NCBI Taxonomy" id="1524084"/>
    <lineage>
        <taxon>Bacteria</taxon>
        <taxon>Bacillati</taxon>
        <taxon>Actinomycetota</taxon>
        <taxon>Actinomycetes</taxon>
        <taxon>Jiangellales</taxon>
        <taxon>Jiangellaceae</taxon>
        <taxon>Jiangella</taxon>
    </lineage>
</organism>
<keyword evidence="2" id="KW-0547">Nucleotide-binding</keyword>
<dbReference type="SUPFAM" id="SSF52402">
    <property type="entry name" value="Adenine nucleotide alpha hydrolases-like"/>
    <property type="match status" value="2"/>
</dbReference>
<evidence type="ECO:0000313" key="6">
    <source>
        <dbReference type="Proteomes" id="UP000542813"/>
    </source>
</evidence>
<evidence type="ECO:0000259" key="4">
    <source>
        <dbReference type="Pfam" id="PF00582"/>
    </source>
</evidence>
<name>A0A7W9GRN3_9ACTN</name>
<keyword evidence="3" id="KW-0067">ATP-binding</keyword>
<proteinExistence type="inferred from homology"/>
<dbReference type="InterPro" id="IPR014729">
    <property type="entry name" value="Rossmann-like_a/b/a_fold"/>
</dbReference>
<dbReference type="Proteomes" id="UP000542813">
    <property type="component" value="Unassembled WGS sequence"/>
</dbReference>
<feature type="domain" description="UspA" evidence="4">
    <location>
        <begin position="197"/>
        <end position="261"/>
    </location>
</feature>
<reference evidence="5 6" key="1">
    <citation type="submission" date="2020-08" db="EMBL/GenBank/DDBJ databases">
        <title>Sequencing the genomes of 1000 actinobacteria strains.</title>
        <authorList>
            <person name="Klenk H.-P."/>
        </authorList>
    </citation>
    <scope>NUCLEOTIDE SEQUENCE [LARGE SCALE GENOMIC DNA]</scope>
    <source>
        <strain evidence="5 6">DSM 102122</strain>
    </source>
</reference>
<accession>A0A7W9GRN3</accession>
<dbReference type="EMBL" id="JACHMM010000001">
    <property type="protein sequence ID" value="MBB5788795.1"/>
    <property type="molecule type" value="Genomic_DNA"/>
</dbReference>
<dbReference type="PANTHER" id="PTHR46268">
    <property type="entry name" value="STRESS RESPONSE PROTEIN NHAX"/>
    <property type="match status" value="1"/>
</dbReference>
<dbReference type="Gene3D" id="3.40.50.620">
    <property type="entry name" value="HUPs"/>
    <property type="match status" value="2"/>
</dbReference>
<dbReference type="Pfam" id="PF00582">
    <property type="entry name" value="Usp"/>
    <property type="match status" value="2"/>
</dbReference>
<sequence length="261" mass="27147">MSIVVGVDNGPGGQLAVRWAVDEALLRGRPLRIVHVSTGMEDDPAEPARTGRLRTVAPGLRGYLDAMNYARDRVPDDMLSGIHPQGPATRVLLKESADAELLVVGSRGRPPLAAVMGSVSSAVAAHAAPPTVVVRGYEDEGTQRGGIVVGVDGSTHAARALQFALVEARLRRTDLVVVQGRGATSPTVDELVAAGTVRGSTVRLHLVRNDQEPAGVLIDRTRTATLTVVGSRGHSGVASVLLGSVSQAVLRHAHGPVAVVH</sequence>
<comment type="similarity">
    <text evidence="1">Belongs to the universal stress protein A family.</text>
</comment>
<dbReference type="GO" id="GO:0005524">
    <property type="term" value="F:ATP binding"/>
    <property type="evidence" value="ECO:0007669"/>
    <property type="project" value="UniProtKB-KW"/>
</dbReference>
<dbReference type="InterPro" id="IPR006015">
    <property type="entry name" value="Universal_stress_UspA"/>
</dbReference>
<dbReference type="InterPro" id="IPR006016">
    <property type="entry name" value="UspA"/>
</dbReference>
<comment type="caution">
    <text evidence="5">The sequence shown here is derived from an EMBL/GenBank/DDBJ whole genome shotgun (WGS) entry which is preliminary data.</text>
</comment>
<evidence type="ECO:0000313" key="5">
    <source>
        <dbReference type="EMBL" id="MBB5788795.1"/>
    </source>
</evidence>
<dbReference type="PRINTS" id="PR01438">
    <property type="entry name" value="UNVRSLSTRESS"/>
</dbReference>